<dbReference type="PANTHER" id="PTHR43155">
    <property type="entry name" value="CYCLIC DI-GMP PHOSPHODIESTERASE PA4108-RELATED"/>
    <property type="match status" value="1"/>
</dbReference>
<evidence type="ECO:0000313" key="2">
    <source>
        <dbReference type="EMBL" id="ADK85104.1"/>
    </source>
</evidence>
<dbReference type="STRING" id="644282.Deba_1737"/>
<dbReference type="AlphaFoldDB" id="E1QHR1"/>
<dbReference type="HOGENOM" id="CLU_851847_0_0_7"/>
<protein>
    <submittedName>
        <fullName evidence="2">Metal dependent phosphohydrolase</fullName>
    </submittedName>
</protein>
<proteinExistence type="predicted"/>
<dbReference type="InterPro" id="IPR003607">
    <property type="entry name" value="HD/PDEase_dom"/>
</dbReference>
<dbReference type="InterPro" id="IPR037522">
    <property type="entry name" value="HD_GYP_dom"/>
</dbReference>
<dbReference type="Proteomes" id="UP000009047">
    <property type="component" value="Chromosome"/>
</dbReference>
<dbReference type="EMBL" id="CP002085">
    <property type="protein sequence ID" value="ADK85104.1"/>
    <property type="molecule type" value="Genomic_DNA"/>
</dbReference>
<evidence type="ECO:0000313" key="3">
    <source>
        <dbReference type="Proteomes" id="UP000009047"/>
    </source>
</evidence>
<reference evidence="2 3" key="1">
    <citation type="journal article" date="2010" name="Stand. Genomic Sci.">
        <title>Complete genome sequence of Desulfarculus baarsii type strain (2st14).</title>
        <authorList>
            <person name="Sun H."/>
            <person name="Spring S."/>
            <person name="Lapidus A."/>
            <person name="Davenport K."/>
            <person name="Del Rio T.G."/>
            <person name="Tice H."/>
            <person name="Nolan M."/>
            <person name="Copeland A."/>
            <person name="Cheng J.F."/>
            <person name="Lucas S."/>
            <person name="Tapia R."/>
            <person name="Goodwin L."/>
            <person name="Pitluck S."/>
            <person name="Ivanova N."/>
            <person name="Pagani I."/>
            <person name="Mavromatis K."/>
            <person name="Ovchinnikova G."/>
            <person name="Pati A."/>
            <person name="Chen A."/>
            <person name="Palaniappan K."/>
            <person name="Hauser L."/>
            <person name="Chang Y.J."/>
            <person name="Jeffries C.D."/>
            <person name="Detter J.C."/>
            <person name="Han C."/>
            <person name="Rohde M."/>
            <person name="Brambilla E."/>
            <person name="Goker M."/>
            <person name="Woyke T."/>
            <person name="Bristow J."/>
            <person name="Eisen J.A."/>
            <person name="Markowitz V."/>
            <person name="Hugenholtz P."/>
            <person name="Kyrpides N.C."/>
            <person name="Klenk H.P."/>
            <person name="Land M."/>
        </authorList>
    </citation>
    <scope>NUCLEOTIDE SEQUENCE [LARGE SCALE GENOMIC DNA]</scope>
    <source>
        <strain evidence="3">ATCC 33931 / DSM 2075 / LMG 7858 / VKM B-1802 / 2st14</strain>
    </source>
</reference>
<dbReference type="PROSITE" id="PS51832">
    <property type="entry name" value="HD_GYP"/>
    <property type="match status" value="1"/>
</dbReference>
<dbReference type="CDD" id="cd00077">
    <property type="entry name" value="HDc"/>
    <property type="match status" value="1"/>
</dbReference>
<dbReference type="SUPFAM" id="SSF109604">
    <property type="entry name" value="HD-domain/PDEase-like"/>
    <property type="match status" value="1"/>
</dbReference>
<sequence length="326" mass="37305">MAEQGAQPKLYPGFVYFSLRTLIPETLLPCDVYFEAFIERLGRTRLIPALKKGQPINGQWLDDLLEQGLTHSYAKQEDLEALQEYLFNKSRIELDNLSMEQRQELLYESALCSIKSAMMEPRNGRRLAVGVRTVRRLLDCVWDCDEARKSLLKVMTSDRNIFVHSLNCCLLGASFAHHLGWSQEQAEQLAVALFFHDLALVDNLDHGEQHEDINFDLNRENSDQFHPIRSRDYLSILPELSPQVLDTVQNHHENLDGTGYPRKTSANQLSVAARIARIIDYYELHTSSAEGKALAPFLALRAMQTEYAHGMDQRLVAEFIRFLGKV</sequence>
<dbReference type="Pfam" id="PF13487">
    <property type="entry name" value="HD_5"/>
    <property type="match status" value="1"/>
</dbReference>
<dbReference type="OrthoDB" id="9802066at2"/>
<dbReference type="KEGG" id="dbr:Deba_1737"/>
<feature type="domain" description="HD-GYP" evidence="1">
    <location>
        <begin position="135"/>
        <end position="326"/>
    </location>
</feature>
<dbReference type="RefSeq" id="WP_013258556.1">
    <property type="nucleotide sequence ID" value="NC_014365.1"/>
</dbReference>
<dbReference type="Gene3D" id="1.10.3210.10">
    <property type="entry name" value="Hypothetical protein af1432"/>
    <property type="match status" value="1"/>
</dbReference>
<keyword evidence="3" id="KW-1185">Reference proteome</keyword>
<evidence type="ECO:0000259" key="1">
    <source>
        <dbReference type="PROSITE" id="PS51832"/>
    </source>
</evidence>
<gene>
    <name evidence="2" type="ordered locus">Deba_1737</name>
</gene>
<dbReference type="PANTHER" id="PTHR43155:SF2">
    <property type="entry name" value="CYCLIC DI-GMP PHOSPHODIESTERASE PA4108"/>
    <property type="match status" value="1"/>
</dbReference>
<dbReference type="eggNOG" id="COG2206">
    <property type="taxonomic scope" value="Bacteria"/>
</dbReference>
<accession>E1QHR1</accession>
<name>E1QHR1_DESB2</name>
<organism evidence="2 3">
    <name type="scientific">Desulfarculus baarsii (strain ATCC 33931 / DSM 2075 / LMG 7858 / VKM B-1802 / 2st14)</name>
    <dbReference type="NCBI Taxonomy" id="644282"/>
    <lineage>
        <taxon>Bacteria</taxon>
        <taxon>Pseudomonadati</taxon>
        <taxon>Thermodesulfobacteriota</taxon>
        <taxon>Desulfarculia</taxon>
        <taxon>Desulfarculales</taxon>
        <taxon>Desulfarculaceae</taxon>
        <taxon>Desulfarculus</taxon>
    </lineage>
</organism>